<feature type="non-terminal residue" evidence="1">
    <location>
        <position position="51"/>
    </location>
</feature>
<dbReference type="InParanoid" id="A0A0C3PS24"/>
<gene>
    <name evidence="1" type="ORF">M404DRAFT_994596</name>
</gene>
<name>A0A0C3PS24_PISTI</name>
<evidence type="ECO:0000313" key="1">
    <source>
        <dbReference type="EMBL" id="KIO11901.1"/>
    </source>
</evidence>
<keyword evidence="2" id="KW-1185">Reference proteome</keyword>
<dbReference type="AlphaFoldDB" id="A0A0C3PS24"/>
<protein>
    <submittedName>
        <fullName evidence="1">Uncharacterized protein</fullName>
    </submittedName>
</protein>
<sequence length="51" mass="5730">MATSENAQKYVSLYSIPAVPTAYGCATQHQGDRKWWNYGHDQLPANNMTTL</sequence>
<dbReference type="HOGENOM" id="CLU_3112112_0_0_1"/>
<reference evidence="1 2" key="1">
    <citation type="submission" date="2014-04" db="EMBL/GenBank/DDBJ databases">
        <authorList>
            <consortium name="DOE Joint Genome Institute"/>
            <person name="Kuo A."/>
            <person name="Kohler A."/>
            <person name="Costa M.D."/>
            <person name="Nagy L.G."/>
            <person name="Floudas D."/>
            <person name="Copeland A."/>
            <person name="Barry K.W."/>
            <person name="Cichocki N."/>
            <person name="Veneault-Fourrey C."/>
            <person name="LaButti K."/>
            <person name="Lindquist E.A."/>
            <person name="Lipzen A."/>
            <person name="Lundell T."/>
            <person name="Morin E."/>
            <person name="Murat C."/>
            <person name="Sun H."/>
            <person name="Tunlid A."/>
            <person name="Henrissat B."/>
            <person name="Grigoriev I.V."/>
            <person name="Hibbett D.S."/>
            <person name="Martin F."/>
            <person name="Nordberg H.P."/>
            <person name="Cantor M.N."/>
            <person name="Hua S.X."/>
        </authorList>
    </citation>
    <scope>NUCLEOTIDE SEQUENCE [LARGE SCALE GENOMIC DNA]</scope>
    <source>
        <strain evidence="1 2">Marx 270</strain>
    </source>
</reference>
<reference evidence="2" key="2">
    <citation type="submission" date="2015-01" db="EMBL/GenBank/DDBJ databases">
        <title>Evolutionary Origins and Diversification of the Mycorrhizal Mutualists.</title>
        <authorList>
            <consortium name="DOE Joint Genome Institute"/>
            <consortium name="Mycorrhizal Genomics Consortium"/>
            <person name="Kohler A."/>
            <person name="Kuo A."/>
            <person name="Nagy L.G."/>
            <person name="Floudas D."/>
            <person name="Copeland A."/>
            <person name="Barry K.W."/>
            <person name="Cichocki N."/>
            <person name="Veneault-Fourrey C."/>
            <person name="LaButti K."/>
            <person name="Lindquist E.A."/>
            <person name="Lipzen A."/>
            <person name="Lundell T."/>
            <person name="Morin E."/>
            <person name="Murat C."/>
            <person name="Riley R."/>
            <person name="Ohm R."/>
            <person name="Sun H."/>
            <person name="Tunlid A."/>
            <person name="Henrissat B."/>
            <person name="Grigoriev I.V."/>
            <person name="Hibbett D.S."/>
            <person name="Martin F."/>
        </authorList>
    </citation>
    <scope>NUCLEOTIDE SEQUENCE [LARGE SCALE GENOMIC DNA]</scope>
    <source>
        <strain evidence="2">Marx 270</strain>
    </source>
</reference>
<evidence type="ECO:0000313" key="2">
    <source>
        <dbReference type="Proteomes" id="UP000054217"/>
    </source>
</evidence>
<proteinExistence type="predicted"/>
<accession>A0A0C3PS24</accession>
<dbReference type="EMBL" id="KN831949">
    <property type="protein sequence ID" value="KIO11901.1"/>
    <property type="molecule type" value="Genomic_DNA"/>
</dbReference>
<organism evidence="1 2">
    <name type="scientific">Pisolithus tinctorius Marx 270</name>
    <dbReference type="NCBI Taxonomy" id="870435"/>
    <lineage>
        <taxon>Eukaryota</taxon>
        <taxon>Fungi</taxon>
        <taxon>Dikarya</taxon>
        <taxon>Basidiomycota</taxon>
        <taxon>Agaricomycotina</taxon>
        <taxon>Agaricomycetes</taxon>
        <taxon>Agaricomycetidae</taxon>
        <taxon>Boletales</taxon>
        <taxon>Sclerodermatineae</taxon>
        <taxon>Pisolithaceae</taxon>
        <taxon>Pisolithus</taxon>
    </lineage>
</organism>
<dbReference type="Proteomes" id="UP000054217">
    <property type="component" value="Unassembled WGS sequence"/>
</dbReference>